<proteinExistence type="predicted"/>
<protein>
    <submittedName>
        <fullName evidence="1">Uncharacterized protein</fullName>
    </submittedName>
</protein>
<reference evidence="1" key="1">
    <citation type="submission" date="2015-08" db="UniProtKB">
        <authorList>
            <consortium name="WormBaseParasite"/>
        </authorList>
    </citation>
    <scope>IDENTIFICATION</scope>
</reference>
<dbReference type="WBParaSite" id="SSTP_0000851100.1">
    <property type="protein sequence ID" value="SSTP_0000851100.1"/>
    <property type="gene ID" value="SSTP_0000851100"/>
</dbReference>
<evidence type="ECO:0000313" key="1">
    <source>
        <dbReference type="WBParaSite" id="SSTP_0000851100.1"/>
    </source>
</evidence>
<name>A0A0K0EGA1_STRER</name>
<organism evidence="1">
    <name type="scientific">Strongyloides stercoralis</name>
    <name type="common">Threadworm</name>
    <dbReference type="NCBI Taxonomy" id="6248"/>
    <lineage>
        <taxon>Eukaryota</taxon>
        <taxon>Metazoa</taxon>
        <taxon>Ecdysozoa</taxon>
        <taxon>Nematoda</taxon>
        <taxon>Chromadorea</taxon>
        <taxon>Rhabditida</taxon>
        <taxon>Tylenchina</taxon>
        <taxon>Panagrolaimomorpha</taxon>
        <taxon>Strongyloidoidea</taxon>
        <taxon>Strongyloididae</taxon>
        <taxon>Strongyloides</taxon>
    </lineage>
</organism>
<accession>A0A0K0EGA1</accession>
<sequence length="90" mass="10101">MTKNSCFLVFCFLCAIISVTIIPITCAWTYFIGTNIDVDQYPTIQDVVDAVNFCTSILISTDLNRILKYKEICGKIINIINQNENGNSNV</sequence>
<dbReference type="AlphaFoldDB" id="A0A0K0EGA1"/>